<dbReference type="PANTHER" id="PTHR33164">
    <property type="entry name" value="TRANSCRIPTIONAL REGULATOR, MARR FAMILY"/>
    <property type="match status" value="1"/>
</dbReference>
<dbReference type="Gene3D" id="1.10.10.10">
    <property type="entry name" value="Winged helix-like DNA-binding domain superfamily/Winged helix DNA-binding domain"/>
    <property type="match status" value="1"/>
</dbReference>
<reference evidence="3 4" key="1">
    <citation type="submission" date="2017-06" db="EMBL/GenBank/DDBJ databases">
        <authorList>
            <person name="Kim H.J."/>
            <person name="Triplett B.A."/>
        </authorList>
    </citation>
    <scope>NUCLEOTIDE SEQUENCE [LARGE SCALE GENOMIC DNA]</scope>
    <source>
        <strain evidence="3 4">DSM 44715</strain>
    </source>
</reference>
<dbReference type="PANTHER" id="PTHR33164:SF94">
    <property type="entry name" value="TRANSCRIPTIONAL REGULATORY PROTEIN-RELATED"/>
    <property type="match status" value="1"/>
</dbReference>
<dbReference type="GO" id="GO:0006950">
    <property type="term" value="P:response to stress"/>
    <property type="evidence" value="ECO:0007669"/>
    <property type="project" value="TreeGrafter"/>
</dbReference>
<proteinExistence type="predicted"/>
<name>A0A239NAV0_9ACTN</name>
<keyword evidence="4" id="KW-1185">Reference proteome</keyword>
<dbReference type="OrthoDB" id="3573114at2"/>
<dbReference type="PROSITE" id="PS50995">
    <property type="entry name" value="HTH_MARR_2"/>
    <property type="match status" value="1"/>
</dbReference>
<dbReference type="InterPro" id="IPR039422">
    <property type="entry name" value="MarR/SlyA-like"/>
</dbReference>
<protein>
    <submittedName>
        <fullName evidence="3">DNA-binding transcriptional regulator, MarR family</fullName>
    </submittedName>
</protein>
<feature type="domain" description="HTH marR-type" evidence="2">
    <location>
        <begin position="24"/>
        <end position="158"/>
    </location>
</feature>
<dbReference type="InterPro" id="IPR036390">
    <property type="entry name" value="WH_DNA-bd_sf"/>
</dbReference>
<dbReference type="GO" id="GO:0003677">
    <property type="term" value="F:DNA binding"/>
    <property type="evidence" value="ECO:0007669"/>
    <property type="project" value="UniProtKB-KW"/>
</dbReference>
<feature type="region of interest" description="Disordered" evidence="1">
    <location>
        <begin position="1"/>
        <end position="24"/>
    </location>
</feature>
<dbReference type="RefSeq" id="WP_089329585.1">
    <property type="nucleotide sequence ID" value="NZ_FZOR01000038.1"/>
</dbReference>
<evidence type="ECO:0000313" key="3">
    <source>
        <dbReference type="EMBL" id="SNT52031.1"/>
    </source>
</evidence>
<dbReference type="InterPro" id="IPR000835">
    <property type="entry name" value="HTH_MarR-typ"/>
</dbReference>
<keyword evidence="3" id="KW-0238">DNA-binding</keyword>
<evidence type="ECO:0000313" key="4">
    <source>
        <dbReference type="Proteomes" id="UP000198318"/>
    </source>
</evidence>
<evidence type="ECO:0000259" key="2">
    <source>
        <dbReference type="PROSITE" id="PS50995"/>
    </source>
</evidence>
<dbReference type="EMBL" id="FZOR01000038">
    <property type="protein sequence ID" value="SNT52031.1"/>
    <property type="molecule type" value="Genomic_DNA"/>
</dbReference>
<dbReference type="SUPFAM" id="SSF46785">
    <property type="entry name" value="Winged helix' DNA-binding domain"/>
    <property type="match status" value="1"/>
</dbReference>
<evidence type="ECO:0000256" key="1">
    <source>
        <dbReference type="SAM" id="MobiDB-lite"/>
    </source>
</evidence>
<sequence length="174" mass="18591">MSADGDEGRRNAEAGEPPVDRQGVDEMTAALLTASRLLVAISARSIAAVEETLTLPQFRMLVVLSSQGPSKLVALAEKLHVNPSTAMRMTDRLVAAGMVDRRASPHSGREVRIQLTETGREVVDTVTARRRDELAAIVARMTAEQRRSLVAALRAFTAAGAEPPATTPIPLGWA</sequence>
<gene>
    <name evidence="3" type="ORF">SAMN05443665_103856</name>
</gene>
<dbReference type="Pfam" id="PF01047">
    <property type="entry name" value="MarR"/>
    <property type="match status" value="1"/>
</dbReference>
<dbReference type="SMART" id="SM00347">
    <property type="entry name" value="HTH_MARR"/>
    <property type="match status" value="1"/>
</dbReference>
<dbReference type="GO" id="GO:0003700">
    <property type="term" value="F:DNA-binding transcription factor activity"/>
    <property type="evidence" value="ECO:0007669"/>
    <property type="project" value="InterPro"/>
</dbReference>
<accession>A0A239NAV0</accession>
<dbReference type="Proteomes" id="UP000198318">
    <property type="component" value="Unassembled WGS sequence"/>
</dbReference>
<dbReference type="InterPro" id="IPR036388">
    <property type="entry name" value="WH-like_DNA-bd_sf"/>
</dbReference>
<organism evidence="3 4">
    <name type="scientific">Actinomadura meyerae</name>
    <dbReference type="NCBI Taxonomy" id="240840"/>
    <lineage>
        <taxon>Bacteria</taxon>
        <taxon>Bacillati</taxon>
        <taxon>Actinomycetota</taxon>
        <taxon>Actinomycetes</taxon>
        <taxon>Streptosporangiales</taxon>
        <taxon>Thermomonosporaceae</taxon>
        <taxon>Actinomadura</taxon>
    </lineage>
</organism>
<dbReference type="AlphaFoldDB" id="A0A239NAV0"/>